<feature type="region of interest" description="Disordered" evidence="7">
    <location>
        <begin position="333"/>
        <end position="356"/>
    </location>
</feature>
<accession>A0ABQ6FPN6</accession>
<gene>
    <name evidence="9" type="ORF">KDH_30830</name>
</gene>
<dbReference type="InterPro" id="IPR021147">
    <property type="entry name" value="DUF697"/>
</dbReference>
<keyword evidence="2" id="KW-0812">Transmembrane</keyword>
<evidence type="ECO:0000256" key="6">
    <source>
        <dbReference type="ARBA" id="ARBA00023136"/>
    </source>
</evidence>
<feature type="domain" description="G" evidence="8">
    <location>
        <begin position="20"/>
        <end position="121"/>
    </location>
</feature>
<keyword evidence="3" id="KW-0547">Nucleotide-binding</keyword>
<feature type="compositionally biased region" description="Basic and acidic residues" evidence="7">
    <location>
        <begin position="345"/>
        <end position="356"/>
    </location>
</feature>
<keyword evidence="10" id="KW-1185">Reference proteome</keyword>
<dbReference type="Proteomes" id="UP001344906">
    <property type="component" value="Unassembled WGS sequence"/>
</dbReference>
<sequence>MKAVNWNLAQQEVLENLNNTVVIVGQPNTGKSTLFNTLKGQNLSPASSQAGTTRTLVRTDFGPFTLVDTPGHLPDVMESGMDQASVIVFLIDASKGLQAADRELYNVIKRFDKPTIVAVNKIDELRGGEGGDQLATEVAVQLEAPGVIPVSAKTGANIAEELIPVIIESSPEAALAIGRELPAYRRAAAQRIIRNSTLLSLAAGLEPIPFVDIPILLGTQIRLVLRLAALYGEQMDSADSRKHARELIATIAGGLGLRYLAQQAAKAVPFGGDFVAGAIAGAATWSIGQVALEYYEENKQLSPKRLQQLYKSFYHRFRKNSSPQDLKEQVIKEIETGKSEPLMQESDRRLLEEGKA</sequence>
<dbReference type="InterPro" id="IPR005225">
    <property type="entry name" value="Small_GTP-bd"/>
</dbReference>
<evidence type="ECO:0000256" key="5">
    <source>
        <dbReference type="ARBA" id="ARBA00023134"/>
    </source>
</evidence>
<keyword evidence="5" id="KW-0342">GTP-binding</keyword>
<dbReference type="PANTHER" id="PTHR43834">
    <property type="entry name" value="GTPASE DER"/>
    <property type="match status" value="1"/>
</dbReference>
<evidence type="ECO:0000256" key="1">
    <source>
        <dbReference type="ARBA" id="ARBA00004141"/>
    </source>
</evidence>
<comment type="caution">
    <text evidence="9">The sequence shown here is derived from an EMBL/GenBank/DDBJ whole genome shotgun (WGS) entry which is preliminary data.</text>
</comment>
<evidence type="ECO:0000256" key="3">
    <source>
        <dbReference type="ARBA" id="ARBA00022741"/>
    </source>
</evidence>
<dbReference type="Pfam" id="PF05128">
    <property type="entry name" value="DUF697"/>
    <property type="match status" value="1"/>
</dbReference>
<evidence type="ECO:0000256" key="7">
    <source>
        <dbReference type="SAM" id="MobiDB-lite"/>
    </source>
</evidence>
<evidence type="ECO:0000313" key="9">
    <source>
        <dbReference type="EMBL" id="GLV56241.1"/>
    </source>
</evidence>
<dbReference type="SUPFAM" id="SSF52540">
    <property type="entry name" value="P-loop containing nucleoside triphosphate hydrolases"/>
    <property type="match status" value="1"/>
</dbReference>
<reference evidence="9 10" key="1">
    <citation type="submission" date="2023-02" db="EMBL/GenBank/DDBJ databases">
        <title>Dictyobacter halimunensis sp. nov., a new member of the class Ktedonobacteria from forest soil in a geothermal area.</title>
        <authorList>
            <person name="Rachmania M.K."/>
            <person name="Ningsih F."/>
            <person name="Sakai Y."/>
            <person name="Yabe S."/>
            <person name="Yokota A."/>
            <person name="Sjamsuridzal W."/>
        </authorList>
    </citation>
    <scope>NUCLEOTIDE SEQUENCE [LARGE SCALE GENOMIC DNA]</scope>
    <source>
        <strain evidence="9 10">S3.2.2.5</strain>
    </source>
</reference>
<dbReference type="PANTHER" id="PTHR43834:SF6">
    <property type="entry name" value="GTPASE DER"/>
    <property type="match status" value="1"/>
</dbReference>
<evidence type="ECO:0000259" key="8">
    <source>
        <dbReference type="Pfam" id="PF01926"/>
    </source>
</evidence>
<keyword evidence="6" id="KW-0472">Membrane</keyword>
<dbReference type="Pfam" id="PF01926">
    <property type="entry name" value="MMR_HSR1"/>
    <property type="match status" value="1"/>
</dbReference>
<dbReference type="InterPro" id="IPR006073">
    <property type="entry name" value="GTP-bd"/>
</dbReference>
<evidence type="ECO:0000256" key="4">
    <source>
        <dbReference type="ARBA" id="ARBA00022989"/>
    </source>
</evidence>
<comment type="subcellular location">
    <subcellularLocation>
        <location evidence="1">Membrane</location>
        <topology evidence="1">Multi-pass membrane protein</topology>
    </subcellularLocation>
</comment>
<dbReference type="NCBIfam" id="TIGR00231">
    <property type="entry name" value="small_GTP"/>
    <property type="match status" value="1"/>
</dbReference>
<dbReference type="InterPro" id="IPR027417">
    <property type="entry name" value="P-loop_NTPase"/>
</dbReference>
<protein>
    <recommendedName>
        <fullName evidence="8">G domain-containing protein</fullName>
    </recommendedName>
</protein>
<dbReference type="RefSeq" id="WP_338251375.1">
    <property type="nucleotide sequence ID" value="NZ_BSRI01000002.1"/>
</dbReference>
<name>A0ABQ6FPN6_9CHLR</name>
<proteinExistence type="predicted"/>
<keyword evidence="4" id="KW-1133">Transmembrane helix</keyword>
<dbReference type="EMBL" id="BSRI01000002">
    <property type="protein sequence ID" value="GLV56241.1"/>
    <property type="molecule type" value="Genomic_DNA"/>
</dbReference>
<evidence type="ECO:0000256" key="2">
    <source>
        <dbReference type="ARBA" id="ARBA00022692"/>
    </source>
</evidence>
<organism evidence="9 10">
    <name type="scientific">Dictyobacter halimunensis</name>
    <dbReference type="NCBI Taxonomy" id="3026934"/>
    <lineage>
        <taxon>Bacteria</taxon>
        <taxon>Bacillati</taxon>
        <taxon>Chloroflexota</taxon>
        <taxon>Ktedonobacteria</taxon>
        <taxon>Ktedonobacterales</taxon>
        <taxon>Dictyobacteraceae</taxon>
        <taxon>Dictyobacter</taxon>
    </lineage>
</organism>
<evidence type="ECO:0000313" key="10">
    <source>
        <dbReference type="Proteomes" id="UP001344906"/>
    </source>
</evidence>
<dbReference type="Gene3D" id="3.40.50.300">
    <property type="entry name" value="P-loop containing nucleotide triphosphate hydrolases"/>
    <property type="match status" value="1"/>
</dbReference>